<evidence type="ECO:0000256" key="2">
    <source>
        <dbReference type="ARBA" id="ARBA00022692"/>
    </source>
</evidence>
<evidence type="ECO:0000256" key="1">
    <source>
        <dbReference type="ARBA" id="ARBA00022475"/>
    </source>
</evidence>
<reference evidence="7" key="1">
    <citation type="submission" date="2017-09" db="EMBL/GenBank/DDBJ databases">
        <authorList>
            <person name="Varghese N."/>
            <person name="Submissions S."/>
        </authorList>
    </citation>
    <scope>NUCLEOTIDE SEQUENCE [LARGE SCALE GENOMIC DNA]</scope>
    <source>
        <strain evidence="7">CGMCC 1.12461</strain>
    </source>
</reference>
<sequence length="134" mass="15339">MNLKKPGSSKPEPGSYQPVMPRNWWLQHRYFQIYMLREATVLPLLFFIGCLLYGLYCLSLGETQWQHWLAFMAQPWVVLLNLLAFSASLFHAKTFFELFPRVMPLAPPGLMIAGQWLATLLVATGLVLLLGGWL</sequence>
<gene>
    <name evidence="6" type="ORF">SAMN06297280_2249</name>
</gene>
<dbReference type="SUPFAM" id="SSF81343">
    <property type="entry name" value="Fumarate reductase respiratory complex transmembrane subunits"/>
    <property type="match status" value="1"/>
</dbReference>
<evidence type="ECO:0000256" key="4">
    <source>
        <dbReference type="ARBA" id="ARBA00023136"/>
    </source>
</evidence>
<accession>A0A285IY60</accession>
<dbReference type="EMBL" id="OBEB01000004">
    <property type="protein sequence ID" value="SNY52898.1"/>
    <property type="molecule type" value="Genomic_DNA"/>
</dbReference>
<evidence type="ECO:0000313" key="7">
    <source>
        <dbReference type="Proteomes" id="UP000219353"/>
    </source>
</evidence>
<proteinExistence type="predicted"/>
<protein>
    <submittedName>
        <fullName evidence="6">Fumarate reductase subunit C</fullName>
    </submittedName>
</protein>
<feature type="transmembrane region" description="Helical" evidence="5">
    <location>
        <begin position="110"/>
        <end position="133"/>
    </location>
</feature>
<feature type="transmembrane region" description="Helical" evidence="5">
    <location>
        <begin position="68"/>
        <end position="90"/>
    </location>
</feature>
<keyword evidence="1" id="KW-1003">Cell membrane</keyword>
<keyword evidence="2 5" id="KW-0812">Transmembrane</keyword>
<feature type="transmembrane region" description="Helical" evidence="5">
    <location>
        <begin position="39"/>
        <end position="56"/>
    </location>
</feature>
<dbReference type="GO" id="GO:0016020">
    <property type="term" value="C:membrane"/>
    <property type="evidence" value="ECO:0007669"/>
    <property type="project" value="InterPro"/>
</dbReference>
<evidence type="ECO:0000313" key="6">
    <source>
        <dbReference type="EMBL" id="SNY52898.1"/>
    </source>
</evidence>
<dbReference type="Pfam" id="PF02300">
    <property type="entry name" value="Fumarate_red_C"/>
    <property type="match status" value="1"/>
</dbReference>
<keyword evidence="4 5" id="KW-0472">Membrane</keyword>
<dbReference type="Proteomes" id="UP000219353">
    <property type="component" value="Unassembled WGS sequence"/>
</dbReference>
<dbReference type="InterPro" id="IPR003510">
    <property type="entry name" value="Fumarate_red_C"/>
</dbReference>
<dbReference type="Gene3D" id="1.20.1300.10">
    <property type="entry name" value="Fumarate reductase/succinate dehydrogenase, transmembrane subunit"/>
    <property type="match status" value="1"/>
</dbReference>
<name>A0A285IY60_9GAMM</name>
<dbReference type="AlphaFoldDB" id="A0A285IY60"/>
<dbReference type="RefSeq" id="WP_097111483.1">
    <property type="nucleotide sequence ID" value="NZ_OBEB01000004.1"/>
</dbReference>
<organism evidence="6 7">
    <name type="scientific">Arsukibacterium tuosuense</name>
    <dbReference type="NCBI Taxonomy" id="1323745"/>
    <lineage>
        <taxon>Bacteria</taxon>
        <taxon>Pseudomonadati</taxon>
        <taxon>Pseudomonadota</taxon>
        <taxon>Gammaproteobacteria</taxon>
        <taxon>Chromatiales</taxon>
        <taxon>Chromatiaceae</taxon>
        <taxon>Arsukibacterium</taxon>
    </lineage>
</organism>
<dbReference type="OrthoDB" id="8909678at2"/>
<keyword evidence="3 5" id="KW-1133">Transmembrane helix</keyword>
<evidence type="ECO:0000256" key="3">
    <source>
        <dbReference type="ARBA" id="ARBA00022989"/>
    </source>
</evidence>
<dbReference type="InterPro" id="IPR034804">
    <property type="entry name" value="SQR/QFR_C/D"/>
</dbReference>
<keyword evidence="7" id="KW-1185">Reference proteome</keyword>
<evidence type="ECO:0000256" key="5">
    <source>
        <dbReference type="SAM" id="Phobius"/>
    </source>
</evidence>